<feature type="domain" description="Chromo" evidence="1">
    <location>
        <begin position="14"/>
        <end position="65"/>
    </location>
</feature>
<dbReference type="HOGENOM" id="CLU_189342_0_0_1"/>
<protein>
    <recommendedName>
        <fullName evidence="1">Chromo domain-containing protein</fullName>
    </recommendedName>
</protein>
<dbReference type="Gene3D" id="2.40.50.40">
    <property type="match status" value="1"/>
</dbReference>
<evidence type="ECO:0000313" key="2">
    <source>
        <dbReference type="EMBL" id="KDQ28698.1"/>
    </source>
</evidence>
<gene>
    <name evidence="2" type="ORF">PLEOSDRAFT_1027040</name>
</gene>
<feature type="non-terminal residue" evidence="2">
    <location>
        <position position="65"/>
    </location>
</feature>
<dbReference type="InterPro" id="IPR016197">
    <property type="entry name" value="Chromo-like_dom_sf"/>
</dbReference>
<dbReference type="CDD" id="cd00024">
    <property type="entry name" value="CD_CSD"/>
    <property type="match status" value="1"/>
</dbReference>
<dbReference type="GO" id="GO:0006338">
    <property type="term" value="P:chromatin remodeling"/>
    <property type="evidence" value="ECO:0007669"/>
    <property type="project" value="UniProtKB-ARBA"/>
</dbReference>
<dbReference type="AlphaFoldDB" id="A0A067NKU2"/>
<dbReference type="InterPro" id="IPR000953">
    <property type="entry name" value="Chromo/chromo_shadow_dom"/>
</dbReference>
<dbReference type="EMBL" id="KL198007">
    <property type="protein sequence ID" value="KDQ28698.1"/>
    <property type="molecule type" value="Genomic_DNA"/>
</dbReference>
<dbReference type="VEuPathDB" id="FungiDB:PLEOSDRAFT_1027040"/>
<dbReference type="InParanoid" id="A0A067NKU2"/>
<sequence length="65" mass="7660">LPPTRDLLPATEEWEIDRIIGHRTTAKRSGRARQYLIRWKGLDAAEDSWLNEADLRNAPELKREY</sequence>
<dbReference type="SMART" id="SM00298">
    <property type="entry name" value="CHROMO"/>
    <property type="match status" value="1"/>
</dbReference>
<reference evidence="3" key="1">
    <citation type="journal article" date="2014" name="Proc. Natl. Acad. Sci. U.S.A.">
        <title>Extensive sampling of basidiomycete genomes demonstrates inadequacy of the white-rot/brown-rot paradigm for wood decay fungi.</title>
        <authorList>
            <person name="Riley R."/>
            <person name="Salamov A.A."/>
            <person name="Brown D.W."/>
            <person name="Nagy L.G."/>
            <person name="Floudas D."/>
            <person name="Held B.W."/>
            <person name="Levasseur A."/>
            <person name="Lombard V."/>
            <person name="Morin E."/>
            <person name="Otillar R."/>
            <person name="Lindquist E.A."/>
            <person name="Sun H."/>
            <person name="LaButti K.M."/>
            <person name="Schmutz J."/>
            <person name="Jabbour D."/>
            <person name="Luo H."/>
            <person name="Baker S.E."/>
            <person name="Pisabarro A.G."/>
            <person name="Walton J.D."/>
            <person name="Blanchette R.A."/>
            <person name="Henrissat B."/>
            <person name="Martin F."/>
            <person name="Cullen D."/>
            <person name="Hibbett D.S."/>
            <person name="Grigoriev I.V."/>
        </authorList>
    </citation>
    <scope>NUCLEOTIDE SEQUENCE [LARGE SCALE GENOMIC DNA]</scope>
    <source>
        <strain evidence="3">PC15</strain>
    </source>
</reference>
<dbReference type="Pfam" id="PF00385">
    <property type="entry name" value="Chromo"/>
    <property type="match status" value="1"/>
</dbReference>
<dbReference type="SUPFAM" id="SSF54160">
    <property type="entry name" value="Chromo domain-like"/>
    <property type="match status" value="1"/>
</dbReference>
<name>A0A067NKU2_PLEO1</name>
<proteinExistence type="predicted"/>
<accession>A0A067NKU2</accession>
<dbReference type="Proteomes" id="UP000027073">
    <property type="component" value="Unassembled WGS sequence"/>
</dbReference>
<evidence type="ECO:0000259" key="1">
    <source>
        <dbReference type="PROSITE" id="PS50013"/>
    </source>
</evidence>
<dbReference type="STRING" id="1137138.A0A067NKU2"/>
<dbReference type="InterPro" id="IPR023780">
    <property type="entry name" value="Chromo_domain"/>
</dbReference>
<dbReference type="PROSITE" id="PS50013">
    <property type="entry name" value="CHROMO_2"/>
    <property type="match status" value="1"/>
</dbReference>
<evidence type="ECO:0000313" key="3">
    <source>
        <dbReference type="Proteomes" id="UP000027073"/>
    </source>
</evidence>
<feature type="non-terminal residue" evidence="2">
    <location>
        <position position="1"/>
    </location>
</feature>
<dbReference type="OrthoDB" id="2447764at2759"/>
<organism evidence="2 3">
    <name type="scientific">Pleurotus ostreatus (strain PC15)</name>
    <name type="common">Oyster mushroom</name>
    <dbReference type="NCBI Taxonomy" id="1137138"/>
    <lineage>
        <taxon>Eukaryota</taxon>
        <taxon>Fungi</taxon>
        <taxon>Dikarya</taxon>
        <taxon>Basidiomycota</taxon>
        <taxon>Agaricomycotina</taxon>
        <taxon>Agaricomycetes</taxon>
        <taxon>Agaricomycetidae</taxon>
        <taxon>Agaricales</taxon>
        <taxon>Pleurotineae</taxon>
        <taxon>Pleurotaceae</taxon>
        <taxon>Pleurotus</taxon>
    </lineage>
</organism>